<keyword evidence="11" id="KW-1185">Reference proteome</keyword>
<keyword evidence="6" id="KW-0904">Protein phosphatase</keyword>
<feature type="region of interest" description="Disordered" evidence="9">
    <location>
        <begin position="174"/>
        <end position="205"/>
    </location>
</feature>
<keyword evidence="5" id="KW-0378">Hydrolase</keyword>
<evidence type="ECO:0000313" key="11">
    <source>
        <dbReference type="Proteomes" id="UP000887581"/>
    </source>
</evidence>
<name>A0A915PVG7_9BILA</name>
<dbReference type="InterPro" id="IPR001763">
    <property type="entry name" value="Rhodanese-like_dom"/>
</dbReference>
<dbReference type="Gene3D" id="3.40.250.10">
    <property type="entry name" value="Rhodanese-like domain"/>
    <property type="match status" value="1"/>
</dbReference>
<dbReference type="GO" id="GO:0000086">
    <property type="term" value="P:G2/M transition of mitotic cell cycle"/>
    <property type="evidence" value="ECO:0007669"/>
    <property type="project" value="TreeGrafter"/>
</dbReference>
<evidence type="ECO:0000259" key="10">
    <source>
        <dbReference type="PROSITE" id="PS50206"/>
    </source>
</evidence>
<comment type="catalytic activity">
    <reaction evidence="8">
        <text>O-phospho-L-tyrosyl-[protein] + H2O = L-tyrosyl-[protein] + phosphate</text>
        <dbReference type="Rhea" id="RHEA:10684"/>
        <dbReference type="Rhea" id="RHEA-COMP:10136"/>
        <dbReference type="Rhea" id="RHEA-COMP:20101"/>
        <dbReference type="ChEBI" id="CHEBI:15377"/>
        <dbReference type="ChEBI" id="CHEBI:43474"/>
        <dbReference type="ChEBI" id="CHEBI:46858"/>
        <dbReference type="ChEBI" id="CHEBI:61978"/>
        <dbReference type="EC" id="3.1.3.48"/>
    </reaction>
</comment>
<evidence type="ECO:0000313" key="12">
    <source>
        <dbReference type="WBParaSite" id="sdigi.contig36.g2506.t1"/>
    </source>
</evidence>
<dbReference type="Proteomes" id="UP000887581">
    <property type="component" value="Unplaced"/>
</dbReference>
<proteinExistence type="inferred from homology"/>
<keyword evidence="7" id="KW-0131">Cell cycle</keyword>
<feature type="compositionally biased region" description="Basic and acidic residues" evidence="9">
    <location>
        <begin position="182"/>
        <end position="193"/>
    </location>
</feature>
<keyword evidence="4" id="KW-0498">Mitosis</keyword>
<dbReference type="GO" id="GO:0005737">
    <property type="term" value="C:cytoplasm"/>
    <property type="evidence" value="ECO:0007669"/>
    <property type="project" value="TreeGrafter"/>
</dbReference>
<dbReference type="PRINTS" id="PR00716">
    <property type="entry name" value="MPIPHPHTASE"/>
</dbReference>
<feature type="compositionally biased region" description="Polar residues" evidence="9">
    <location>
        <begin position="458"/>
        <end position="467"/>
    </location>
</feature>
<feature type="region of interest" description="Disordered" evidence="9">
    <location>
        <begin position="439"/>
        <end position="467"/>
    </location>
</feature>
<dbReference type="GO" id="GO:0005634">
    <property type="term" value="C:nucleus"/>
    <property type="evidence" value="ECO:0007669"/>
    <property type="project" value="TreeGrafter"/>
</dbReference>
<evidence type="ECO:0000256" key="8">
    <source>
        <dbReference type="ARBA" id="ARBA00051722"/>
    </source>
</evidence>
<evidence type="ECO:0000256" key="5">
    <source>
        <dbReference type="ARBA" id="ARBA00022801"/>
    </source>
</evidence>
<sequence>MDEIQSGNLQTEKTAKKKEIQGTALAVLMENRAKAFGSIENKLKKRLFNDITNCQNSKYQKRNVPKTDPWQTSITEYAVVKHRPSISGSLKKTTNKETDGKLKQTAWNERISFSSPQSASEMDIEYEVVEDSSRSIQNESEVQEDIEMYELQTRFSQTLGKRFGTVQQHIHEDAQGPVFKRRKEDEEKDEKSKSGNAKQSKENGILFANNSETDEEFCCKAKYSLVVVQKPSILTAGFACIQKDVLKDLLISMEPQKFMEKYTLVDCRYPYEYDGGHIKGALNIYDPAVLENTFFPKCSIKFKNICQKIPIFYCEYSSARGPMFASHLRKSDRVRNYHKYPSLYYEEIYVLEGGYNSFYNTDDDCFKELCEPAGYVSMRDKRHSNTLKIFHTHSIRSGIGFETGMFQTAVIRKNVDFRRAHSVPEMPESPTAAEFALTRSPEKHHSDTATVPMLINPRTPTGRKSSR</sequence>
<comment type="similarity">
    <text evidence="1">Belongs to the MPI phosphatase family.</text>
</comment>
<dbReference type="InterPro" id="IPR000751">
    <property type="entry name" value="MPI_Phosphatase"/>
</dbReference>
<evidence type="ECO:0000256" key="9">
    <source>
        <dbReference type="SAM" id="MobiDB-lite"/>
    </source>
</evidence>
<dbReference type="PANTHER" id="PTHR10828:SF76">
    <property type="entry name" value="M-PHASE INDUCER PHOSPHATASE"/>
    <property type="match status" value="1"/>
</dbReference>
<dbReference type="GO" id="GO:0004725">
    <property type="term" value="F:protein tyrosine phosphatase activity"/>
    <property type="evidence" value="ECO:0007669"/>
    <property type="project" value="UniProtKB-EC"/>
</dbReference>
<dbReference type="WBParaSite" id="sdigi.contig36.g2506.t1">
    <property type="protein sequence ID" value="sdigi.contig36.g2506.t1"/>
    <property type="gene ID" value="sdigi.contig36.g2506"/>
</dbReference>
<dbReference type="GO" id="GO:0010971">
    <property type="term" value="P:positive regulation of G2/M transition of mitotic cell cycle"/>
    <property type="evidence" value="ECO:0007669"/>
    <property type="project" value="TreeGrafter"/>
</dbReference>
<evidence type="ECO:0000256" key="2">
    <source>
        <dbReference type="ARBA" id="ARBA00013064"/>
    </source>
</evidence>
<accession>A0A915PVG7</accession>
<evidence type="ECO:0000256" key="4">
    <source>
        <dbReference type="ARBA" id="ARBA00022776"/>
    </source>
</evidence>
<dbReference type="GO" id="GO:0051301">
    <property type="term" value="P:cell division"/>
    <property type="evidence" value="ECO:0007669"/>
    <property type="project" value="UniProtKB-KW"/>
</dbReference>
<evidence type="ECO:0000256" key="7">
    <source>
        <dbReference type="ARBA" id="ARBA00023306"/>
    </source>
</evidence>
<dbReference type="SMART" id="SM00450">
    <property type="entry name" value="RHOD"/>
    <property type="match status" value="1"/>
</dbReference>
<organism evidence="11 12">
    <name type="scientific">Setaria digitata</name>
    <dbReference type="NCBI Taxonomy" id="48799"/>
    <lineage>
        <taxon>Eukaryota</taxon>
        <taxon>Metazoa</taxon>
        <taxon>Ecdysozoa</taxon>
        <taxon>Nematoda</taxon>
        <taxon>Chromadorea</taxon>
        <taxon>Rhabditida</taxon>
        <taxon>Spirurina</taxon>
        <taxon>Spiruromorpha</taxon>
        <taxon>Filarioidea</taxon>
        <taxon>Setariidae</taxon>
        <taxon>Setaria</taxon>
    </lineage>
</organism>
<dbReference type="InterPro" id="IPR036873">
    <property type="entry name" value="Rhodanese-like_dom_sf"/>
</dbReference>
<reference evidence="12" key="1">
    <citation type="submission" date="2022-11" db="UniProtKB">
        <authorList>
            <consortium name="WormBaseParasite"/>
        </authorList>
    </citation>
    <scope>IDENTIFICATION</scope>
</reference>
<dbReference type="PROSITE" id="PS50206">
    <property type="entry name" value="RHODANESE_3"/>
    <property type="match status" value="1"/>
</dbReference>
<dbReference type="SUPFAM" id="SSF52821">
    <property type="entry name" value="Rhodanese/Cell cycle control phosphatase"/>
    <property type="match status" value="1"/>
</dbReference>
<dbReference type="GO" id="GO:0110032">
    <property type="term" value="P:positive regulation of G2/MI transition of meiotic cell cycle"/>
    <property type="evidence" value="ECO:0007669"/>
    <property type="project" value="TreeGrafter"/>
</dbReference>
<keyword evidence="3" id="KW-0132">Cell division</keyword>
<feature type="domain" description="Rhodanese" evidence="10">
    <location>
        <begin position="258"/>
        <end position="367"/>
    </location>
</feature>
<dbReference type="Pfam" id="PF00581">
    <property type="entry name" value="Rhodanese"/>
    <property type="match status" value="1"/>
</dbReference>
<dbReference type="EC" id="3.1.3.48" evidence="2"/>
<evidence type="ECO:0000256" key="3">
    <source>
        <dbReference type="ARBA" id="ARBA00022618"/>
    </source>
</evidence>
<evidence type="ECO:0000256" key="1">
    <source>
        <dbReference type="ARBA" id="ARBA00011065"/>
    </source>
</evidence>
<protein>
    <recommendedName>
        <fullName evidence="2">protein-tyrosine-phosphatase</fullName>
        <ecNumber evidence="2">3.1.3.48</ecNumber>
    </recommendedName>
</protein>
<dbReference type="PANTHER" id="PTHR10828">
    <property type="entry name" value="M-PHASE INDUCER PHOSPHATASE DUAL SPECIFICITY PHOSPHATASE CDC25"/>
    <property type="match status" value="1"/>
</dbReference>
<dbReference type="AlphaFoldDB" id="A0A915PVG7"/>
<evidence type="ECO:0000256" key="6">
    <source>
        <dbReference type="ARBA" id="ARBA00022912"/>
    </source>
</evidence>
<dbReference type="FunFam" id="3.40.250.10:FF:000021">
    <property type="entry name" value="M-phase inducer phosphatase cdc-25.2"/>
    <property type="match status" value="1"/>
</dbReference>